<reference evidence="2 3" key="1">
    <citation type="submission" date="2016-08" db="EMBL/GenBank/DDBJ databases">
        <title>New Insights into Marine Group III Euryarchaeota, from dark to light.</title>
        <authorList>
            <person name="Haro-Moreno J.M."/>
            <person name="Rodriguez-Valera F."/>
            <person name="Lopez-Garcia P."/>
            <person name="Moreira D."/>
            <person name="Martin-Cuadrado A.B."/>
        </authorList>
    </citation>
    <scope>NUCLEOTIDE SEQUENCE [LARGE SCALE GENOMIC DNA]</scope>
    <source>
        <strain evidence="2">CG-Epi3</strain>
    </source>
</reference>
<comment type="caution">
    <text evidence="2">The sequence shown here is derived from an EMBL/GenBank/DDBJ whole genome shotgun (WGS) entry which is preliminary data.</text>
</comment>
<gene>
    <name evidence="2" type="ORF">BEU00_02320</name>
</gene>
<dbReference type="SUPFAM" id="SSF88723">
    <property type="entry name" value="PIN domain-like"/>
    <property type="match status" value="1"/>
</dbReference>
<dbReference type="InterPro" id="IPR029060">
    <property type="entry name" value="PIN-like_dom_sf"/>
</dbReference>
<name>A0A1J5TTN2_9ARCH</name>
<organism evidence="2 3">
    <name type="scientific">Marine Group III euryarchaeote CG-Epi3</name>
    <dbReference type="NCBI Taxonomy" id="1888997"/>
    <lineage>
        <taxon>Archaea</taxon>
        <taxon>Methanobacteriati</taxon>
        <taxon>Thermoplasmatota</taxon>
        <taxon>Thermoplasmata</taxon>
        <taxon>Candidatus Thermoprofundales</taxon>
    </lineage>
</organism>
<proteinExistence type="predicted"/>
<dbReference type="Proteomes" id="UP000183138">
    <property type="component" value="Unassembled WGS sequence"/>
</dbReference>
<sequence>MNIVLPDTNIILWTFNGGIDFREAIISVAPGYKIMIPTCVLDELKKLNSRQSLAALSFCNKIESVDIGEGYADDLLISSAKKGYLIATNDREILNCLKKEKINALRIREKNKLIMTELDNE</sequence>
<dbReference type="EMBL" id="MIYY01000005">
    <property type="protein sequence ID" value="OIR23515.1"/>
    <property type="molecule type" value="Genomic_DNA"/>
</dbReference>
<evidence type="ECO:0000313" key="2">
    <source>
        <dbReference type="EMBL" id="OIR23515.1"/>
    </source>
</evidence>
<dbReference type="Pfam" id="PF18477">
    <property type="entry name" value="PIN_9"/>
    <property type="match status" value="1"/>
</dbReference>
<feature type="domain" description="VapC9 PIN-like" evidence="1">
    <location>
        <begin position="5"/>
        <end position="110"/>
    </location>
</feature>
<dbReference type="Gene3D" id="3.40.50.1010">
    <property type="entry name" value="5'-nuclease"/>
    <property type="match status" value="1"/>
</dbReference>
<evidence type="ECO:0000313" key="3">
    <source>
        <dbReference type="Proteomes" id="UP000183138"/>
    </source>
</evidence>
<protein>
    <recommendedName>
        <fullName evidence="1">VapC9 PIN-like domain-containing protein</fullName>
    </recommendedName>
</protein>
<evidence type="ECO:0000259" key="1">
    <source>
        <dbReference type="Pfam" id="PF18477"/>
    </source>
</evidence>
<dbReference type="AlphaFoldDB" id="A0A1J5TTN2"/>
<accession>A0A1J5TTN2</accession>
<dbReference type="InterPro" id="IPR041120">
    <property type="entry name" value="PIN_9"/>
</dbReference>